<evidence type="ECO:0000313" key="5">
    <source>
        <dbReference type="EMBL" id="CDQ25603.1"/>
    </source>
</evidence>
<proteinExistence type="predicted"/>
<evidence type="ECO:0000313" key="4">
    <source>
        <dbReference type="EMBL" id="CDQ25275.1"/>
    </source>
</evidence>
<name>A0A024P3F1_9BACI</name>
<keyword evidence="6" id="KW-1185">Reference proteome</keyword>
<organism evidence="2 6">
    <name type="scientific">Halobacillus karajensis</name>
    <dbReference type="NCBI Taxonomy" id="195088"/>
    <lineage>
        <taxon>Bacteria</taxon>
        <taxon>Bacillati</taxon>
        <taxon>Bacillota</taxon>
        <taxon>Bacilli</taxon>
        <taxon>Bacillales</taxon>
        <taxon>Bacillaceae</taxon>
        <taxon>Halobacillus</taxon>
    </lineage>
</organism>
<evidence type="ECO:0000313" key="6">
    <source>
        <dbReference type="Proteomes" id="UP000028868"/>
    </source>
</evidence>
<dbReference type="EMBL" id="CCDI010000001">
    <property type="protein sequence ID" value="CDQ23179.1"/>
    <property type="molecule type" value="Genomic_DNA"/>
</dbReference>
<comment type="caution">
    <text evidence="2">The sequence shown here is derived from an EMBL/GenBank/DDBJ whole genome shotgun (WGS) entry which is preliminary data.</text>
</comment>
<gene>
    <name evidence="1" type="ORF">BN983_00712</name>
    <name evidence="2" type="ORF">BN983_01400</name>
    <name evidence="3" type="ORF">BN983_01907</name>
    <name evidence="4" type="ORF">BN983_03590</name>
    <name evidence="5" type="ORF">BN983_03959</name>
</gene>
<protein>
    <submittedName>
        <fullName evidence="2">Uncharacterized protein</fullName>
    </submittedName>
</protein>
<dbReference type="EMBL" id="CCDI010000007">
    <property type="protein sequence ID" value="CDQ25603.1"/>
    <property type="molecule type" value="Genomic_DNA"/>
</dbReference>
<accession>A0A024P3F1</accession>
<evidence type="ECO:0000313" key="1">
    <source>
        <dbReference type="EMBL" id="CDQ22501.1"/>
    </source>
</evidence>
<dbReference type="EMBL" id="CCDI010000002">
    <property type="protein sequence ID" value="CDQ23656.1"/>
    <property type="molecule type" value="Genomic_DNA"/>
</dbReference>
<evidence type="ECO:0000313" key="2">
    <source>
        <dbReference type="EMBL" id="CDQ23179.1"/>
    </source>
</evidence>
<evidence type="ECO:0000313" key="3">
    <source>
        <dbReference type="EMBL" id="CDQ23656.1"/>
    </source>
</evidence>
<reference evidence="2" key="2">
    <citation type="submission" date="2014-03" db="EMBL/GenBank/DDBJ databases">
        <authorList>
            <person name="Urmite Genomes"/>
        </authorList>
    </citation>
    <scope>NUCLEOTIDE SEQUENCE</scope>
    <source>
        <strain evidence="2">HD-03</strain>
    </source>
</reference>
<dbReference type="Proteomes" id="UP000028868">
    <property type="component" value="Unassembled WGS sequence"/>
</dbReference>
<reference evidence="6" key="1">
    <citation type="submission" date="2014-03" db="EMBL/GenBank/DDBJ databases">
        <authorList>
            <person name="Urmite Genomes U."/>
        </authorList>
    </citation>
    <scope>NUCLEOTIDE SEQUENCE [LARGE SCALE GENOMIC DNA]</scope>
    <source>
        <strain evidence="6">HD-03</strain>
    </source>
</reference>
<sequence>MRIVDIHKCDYKLITTQNLKKLAIGCTLSGSENP</sequence>
<reference evidence="2 6" key="3">
    <citation type="submission" date="2014-05" db="EMBL/GenBank/DDBJ databases">
        <title>Draft genome sequence of Halobacillus karajensis HK-03.</title>
        <authorList>
            <person name="Khelaifia S."/>
            <person name="Croce O."/>
            <person name="Lagier J.C."/>
            <person name="Raoult D."/>
        </authorList>
    </citation>
    <scope>NUCLEOTIDE SEQUENCE [LARGE SCALE GENOMIC DNA]</scope>
    <source>
        <strain evidence="2 6">HD-03</strain>
    </source>
</reference>
<dbReference type="AlphaFoldDB" id="A0A024P3F1"/>
<dbReference type="EMBL" id="CCDI010000001">
    <property type="protein sequence ID" value="CDQ22501.1"/>
    <property type="molecule type" value="Genomic_DNA"/>
</dbReference>
<dbReference type="EMBL" id="CCDI010000004">
    <property type="protein sequence ID" value="CDQ25275.1"/>
    <property type="molecule type" value="Genomic_DNA"/>
</dbReference>